<keyword evidence="2" id="KW-0699">rRNA-binding</keyword>
<keyword evidence="4 7" id="KW-0689">Ribosomal protein</keyword>
<dbReference type="InterPro" id="IPR009000">
    <property type="entry name" value="Transl_B-barrel_sf"/>
</dbReference>
<dbReference type="FunFam" id="3.30.160.810:FF:000001">
    <property type="entry name" value="50S ribosomal protein L3"/>
    <property type="match status" value="1"/>
</dbReference>
<dbReference type="NCBIfam" id="TIGR03625">
    <property type="entry name" value="L3_bact"/>
    <property type="match status" value="1"/>
</dbReference>
<dbReference type="GO" id="GO:0022625">
    <property type="term" value="C:cytosolic large ribosomal subunit"/>
    <property type="evidence" value="ECO:0007669"/>
    <property type="project" value="TreeGrafter"/>
</dbReference>
<comment type="similarity">
    <text evidence="1">Belongs to the universal ribosomal protein uL3 family.</text>
</comment>
<comment type="caution">
    <text evidence="7">The sequence shown here is derived from an EMBL/GenBank/DDBJ whole genome shotgun (WGS) entry which is preliminary data.</text>
</comment>
<evidence type="ECO:0000256" key="4">
    <source>
        <dbReference type="ARBA" id="ARBA00022980"/>
    </source>
</evidence>
<dbReference type="EMBL" id="LCBQ01000006">
    <property type="protein sequence ID" value="KKS13857.1"/>
    <property type="molecule type" value="Genomic_DNA"/>
</dbReference>
<dbReference type="InterPro" id="IPR000597">
    <property type="entry name" value="Ribosomal_uL3"/>
</dbReference>
<keyword evidence="3" id="KW-0694">RNA-binding</keyword>
<dbReference type="PATRIC" id="fig|1619020.3.peg.67"/>
<dbReference type="PANTHER" id="PTHR11229">
    <property type="entry name" value="50S RIBOSOMAL PROTEIN L3"/>
    <property type="match status" value="1"/>
</dbReference>
<dbReference type="SUPFAM" id="SSF50447">
    <property type="entry name" value="Translation proteins"/>
    <property type="match status" value="1"/>
</dbReference>
<dbReference type="FunFam" id="2.40.30.10:FF:000004">
    <property type="entry name" value="50S ribosomal protein L3"/>
    <property type="match status" value="1"/>
</dbReference>
<dbReference type="Proteomes" id="UP000034380">
    <property type="component" value="Unassembled WGS sequence"/>
</dbReference>
<dbReference type="Pfam" id="PF00297">
    <property type="entry name" value="Ribosomal_L3"/>
    <property type="match status" value="1"/>
</dbReference>
<evidence type="ECO:0000256" key="5">
    <source>
        <dbReference type="ARBA" id="ARBA00023274"/>
    </source>
</evidence>
<accession>A0A0G0WP51</accession>
<evidence type="ECO:0000256" key="3">
    <source>
        <dbReference type="ARBA" id="ARBA00022884"/>
    </source>
</evidence>
<dbReference type="GO" id="GO:0003735">
    <property type="term" value="F:structural constituent of ribosome"/>
    <property type="evidence" value="ECO:0007669"/>
    <property type="project" value="UniProtKB-UniRule"/>
</dbReference>
<dbReference type="Gene3D" id="2.40.30.10">
    <property type="entry name" value="Translation factors"/>
    <property type="match status" value="1"/>
</dbReference>
<keyword evidence="5" id="KW-0687">Ribonucleoprotein</keyword>
<organism evidence="7 8">
    <name type="scientific">Candidatus Yanofskybacteria bacterium GW2011_GWA1_41_6</name>
    <dbReference type="NCBI Taxonomy" id="1619020"/>
    <lineage>
        <taxon>Bacteria</taxon>
        <taxon>Candidatus Yanofskyibacteriota</taxon>
    </lineage>
</organism>
<dbReference type="InterPro" id="IPR019927">
    <property type="entry name" value="Ribosomal_uL3_bac/org-type"/>
</dbReference>
<sequence length="195" mass="21411">MTQIFEEDGKVVPVTVVEIEPNVVVQIRTKEKDGYEAVQMGTGTKKIKNINKPQKGHYKDLGNFEVLKEFRVMETGGNELKVGDKFDASVFVIGDKVRITGMSKGKGFAGVMKRHGFHGMPFSHGHHHVARHAGSIGQRFPQHTLKGMRMAGRMGADKVTTRGLKIVRVDVENGLLAVKGAVPGNRGQLLIIQSQ</sequence>
<evidence type="ECO:0000256" key="6">
    <source>
        <dbReference type="NCBIfam" id="TIGR03625"/>
    </source>
</evidence>
<evidence type="ECO:0000313" key="7">
    <source>
        <dbReference type="EMBL" id="KKS13857.1"/>
    </source>
</evidence>
<proteinExistence type="inferred from homology"/>
<dbReference type="AlphaFoldDB" id="A0A0G0WP51"/>
<evidence type="ECO:0000256" key="1">
    <source>
        <dbReference type="ARBA" id="ARBA00006540"/>
    </source>
</evidence>
<dbReference type="PANTHER" id="PTHR11229:SF16">
    <property type="entry name" value="LARGE RIBOSOMAL SUBUNIT PROTEIN UL3C"/>
    <property type="match status" value="1"/>
</dbReference>
<dbReference type="GO" id="GO:0019843">
    <property type="term" value="F:rRNA binding"/>
    <property type="evidence" value="ECO:0007669"/>
    <property type="project" value="UniProtKB-KW"/>
</dbReference>
<gene>
    <name evidence="7" type="ORF">UU70_C0006G0011</name>
</gene>
<evidence type="ECO:0000256" key="2">
    <source>
        <dbReference type="ARBA" id="ARBA00022730"/>
    </source>
</evidence>
<dbReference type="GO" id="GO:0006412">
    <property type="term" value="P:translation"/>
    <property type="evidence" value="ECO:0007669"/>
    <property type="project" value="UniProtKB-UniRule"/>
</dbReference>
<name>A0A0G0WP51_9BACT</name>
<reference evidence="7 8" key="1">
    <citation type="journal article" date="2015" name="Nature">
        <title>rRNA introns, odd ribosomes, and small enigmatic genomes across a large radiation of phyla.</title>
        <authorList>
            <person name="Brown C.T."/>
            <person name="Hug L.A."/>
            <person name="Thomas B.C."/>
            <person name="Sharon I."/>
            <person name="Castelle C.J."/>
            <person name="Singh A."/>
            <person name="Wilkins M.J."/>
            <person name="Williams K.H."/>
            <person name="Banfield J.F."/>
        </authorList>
    </citation>
    <scope>NUCLEOTIDE SEQUENCE [LARGE SCALE GENOMIC DNA]</scope>
</reference>
<evidence type="ECO:0000313" key="8">
    <source>
        <dbReference type="Proteomes" id="UP000034380"/>
    </source>
</evidence>
<protein>
    <recommendedName>
        <fullName evidence="6">50S ribosomal protein L3</fullName>
    </recommendedName>
</protein>
<dbReference type="Gene3D" id="3.30.160.810">
    <property type="match status" value="1"/>
</dbReference>